<protein>
    <recommendedName>
        <fullName evidence="6">Complex I assembly factor TIMMDC1, mitochondrial</fullName>
    </recommendedName>
    <alternativeName>
        <fullName evidence="7">Translocase of inner mitochondrial membrane domain-containing protein 1</fullName>
    </alternativeName>
</protein>
<dbReference type="InterPro" id="IPR055299">
    <property type="entry name" value="TIMMDC1"/>
</dbReference>
<evidence type="ECO:0000256" key="6">
    <source>
        <dbReference type="ARBA" id="ARBA00040778"/>
    </source>
</evidence>
<gene>
    <name evidence="11" type="primary">LOC112055586</name>
</gene>
<evidence type="ECO:0000256" key="3">
    <source>
        <dbReference type="ARBA" id="ARBA00022692"/>
    </source>
</evidence>
<dbReference type="PANTHER" id="PTHR13002">
    <property type="entry name" value="C3ORF1 PROTEIN-RELATED"/>
    <property type="match status" value="1"/>
</dbReference>
<dbReference type="OrthoDB" id="5826189at2759"/>
<reference evidence="11" key="1">
    <citation type="submission" date="2025-08" db="UniProtKB">
        <authorList>
            <consortium name="RefSeq"/>
        </authorList>
    </citation>
    <scope>IDENTIFICATION</scope>
</reference>
<evidence type="ECO:0000256" key="1">
    <source>
        <dbReference type="ARBA" id="ARBA00004141"/>
    </source>
</evidence>
<evidence type="ECO:0000256" key="5">
    <source>
        <dbReference type="ARBA" id="ARBA00023136"/>
    </source>
</evidence>
<dbReference type="AlphaFoldDB" id="A0A6J1NV10"/>
<name>A0A6J1NV10_BICAN</name>
<dbReference type="Pfam" id="PF02466">
    <property type="entry name" value="Tim17"/>
    <property type="match status" value="1"/>
</dbReference>
<evidence type="ECO:0000313" key="10">
    <source>
        <dbReference type="Proteomes" id="UP001652582"/>
    </source>
</evidence>
<keyword evidence="8" id="KW-0175">Coiled coil</keyword>
<dbReference type="KEGG" id="bany:112055586"/>
<comment type="subcellular location">
    <subcellularLocation>
        <location evidence="1">Membrane</location>
        <topology evidence="1">Multi-pass membrane protein</topology>
    </subcellularLocation>
</comment>
<evidence type="ECO:0000256" key="9">
    <source>
        <dbReference type="SAM" id="Phobius"/>
    </source>
</evidence>
<dbReference type="GO" id="GO:0032981">
    <property type="term" value="P:mitochondrial respiratory chain complex I assembly"/>
    <property type="evidence" value="ECO:0007669"/>
    <property type="project" value="InterPro"/>
</dbReference>
<feature type="coiled-coil region" evidence="8">
    <location>
        <begin position="212"/>
        <end position="240"/>
    </location>
</feature>
<feature type="transmembrane region" description="Helical" evidence="9">
    <location>
        <begin position="133"/>
        <end position="154"/>
    </location>
</feature>
<feature type="transmembrane region" description="Helical" evidence="9">
    <location>
        <begin position="184"/>
        <end position="205"/>
    </location>
</feature>
<evidence type="ECO:0000256" key="8">
    <source>
        <dbReference type="SAM" id="Coils"/>
    </source>
</evidence>
<keyword evidence="5 9" id="KW-0472">Membrane</keyword>
<evidence type="ECO:0000256" key="2">
    <source>
        <dbReference type="ARBA" id="ARBA00008444"/>
    </source>
</evidence>
<evidence type="ECO:0000313" key="11">
    <source>
        <dbReference type="RefSeq" id="XP_023951540.2"/>
    </source>
</evidence>
<keyword evidence="3 9" id="KW-0812">Transmembrane</keyword>
<dbReference type="RefSeq" id="XP_023951540.2">
    <property type="nucleotide sequence ID" value="XM_024095772.2"/>
</dbReference>
<keyword evidence="10" id="KW-1185">Reference proteome</keyword>
<dbReference type="GO" id="GO:0005739">
    <property type="term" value="C:mitochondrion"/>
    <property type="evidence" value="ECO:0007669"/>
    <property type="project" value="TreeGrafter"/>
</dbReference>
<sequence length="265" mass="29340">MFSRLLNQKVMIGTVARLSPSVIIPIIGRRNENDYDELDTPNSPLPKTGWDRVKAMYTKNDQDENSIEFQNVVQATMSGLIIGACLGGFIKSRDAYLYFIENNQATIFKSTVDAKKKLQDFVTVAFAKGAYHWGWRLGAFTGIFSLISTTISVYRDESALSDYIIAGAMTGAMYKAILGPAAMLVGATLGGILSAIGGILILSLVKITGVNLNDVRKEMAKFREKRKEQLDQAIDKASDEKHDNLTRHHDQIVEEKGVMNIEQLT</sequence>
<comment type="similarity">
    <text evidence="2">Belongs to the Tim17/Tim22/Tim23 family.</text>
</comment>
<proteinExistence type="inferred from homology"/>
<dbReference type="PANTHER" id="PTHR13002:SF1">
    <property type="entry name" value="COMPLEX I ASSEMBLY FACTOR TIMMDC1, MITOCHONDRIAL"/>
    <property type="match status" value="1"/>
</dbReference>
<organism evidence="10 11">
    <name type="scientific">Bicyclus anynana</name>
    <name type="common">Squinting bush brown butterfly</name>
    <dbReference type="NCBI Taxonomy" id="110368"/>
    <lineage>
        <taxon>Eukaryota</taxon>
        <taxon>Metazoa</taxon>
        <taxon>Ecdysozoa</taxon>
        <taxon>Arthropoda</taxon>
        <taxon>Hexapoda</taxon>
        <taxon>Insecta</taxon>
        <taxon>Pterygota</taxon>
        <taxon>Neoptera</taxon>
        <taxon>Endopterygota</taxon>
        <taxon>Lepidoptera</taxon>
        <taxon>Glossata</taxon>
        <taxon>Ditrysia</taxon>
        <taxon>Papilionoidea</taxon>
        <taxon>Nymphalidae</taxon>
        <taxon>Satyrinae</taxon>
        <taxon>Satyrini</taxon>
        <taxon>Mycalesina</taxon>
        <taxon>Bicyclus</taxon>
    </lineage>
</organism>
<evidence type="ECO:0000256" key="4">
    <source>
        <dbReference type="ARBA" id="ARBA00022989"/>
    </source>
</evidence>
<accession>A0A6J1NV10</accession>
<dbReference type="Proteomes" id="UP001652582">
    <property type="component" value="Chromosome 7"/>
</dbReference>
<dbReference type="GO" id="GO:0016020">
    <property type="term" value="C:membrane"/>
    <property type="evidence" value="ECO:0007669"/>
    <property type="project" value="UniProtKB-SubCell"/>
</dbReference>
<dbReference type="GeneID" id="112055586"/>
<evidence type="ECO:0000256" key="7">
    <source>
        <dbReference type="ARBA" id="ARBA00041344"/>
    </source>
</evidence>
<keyword evidence="4 9" id="KW-1133">Transmembrane helix</keyword>